<dbReference type="VEuPathDB" id="FungiDB:VP01_2471g3"/>
<feature type="region of interest" description="Disordered" evidence="1">
    <location>
        <begin position="108"/>
        <end position="143"/>
    </location>
</feature>
<feature type="compositionally biased region" description="Basic and acidic residues" evidence="1">
    <location>
        <begin position="440"/>
        <end position="457"/>
    </location>
</feature>
<organism evidence="2 3">
    <name type="scientific">Puccinia sorghi</name>
    <dbReference type="NCBI Taxonomy" id="27349"/>
    <lineage>
        <taxon>Eukaryota</taxon>
        <taxon>Fungi</taxon>
        <taxon>Dikarya</taxon>
        <taxon>Basidiomycota</taxon>
        <taxon>Pucciniomycotina</taxon>
        <taxon>Pucciniomycetes</taxon>
        <taxon>Pucciniales</taxon>
        <taxon>Pucciniaceae</taxon>
        <taxon>Puccinia</taxon>
    </lineage>
</organism>
<evidence type="ECO:0000256" key="1">
    <source>
        <dbReference type="SAM" id="MobiDB-lite"/>
    </source>
</evidence>
<comment type="caution">
    <text evidence="2">The sequence shown here is derived from an EMBL/GenBank/DDBJ whole genome shotgun (WGS) entry which is preliminary data.</text>
</comment>
<protein>
    <submittedName>
        <fullName evidence="2">Uncharacterized protein</fullName>
    </submittedName>
</protein>
<sequence>MVLSSATRSQSVGAYRSPELAMREEAYTEAQRNLYVTATGGIKNVDKPESNNRAKGLSSAIVLKLPWKRPKGGAPKGSLFISPPASELSTVSDCTTCENQIESHNEEGYSWVCPTQEPPPRMPDTAASGSSLNVHHTSDAYPENSSTRFAKYISSPKSGAETTTIQTSISPPASPYRSSRYALKGSYHGGQAKSNDIPSPPRGKGRSGPSADHDRGAREAQVSALLPGYEMTSVPASTVAQGVRNPKATVERSKSHGPLSESTHSSLSAGFGALSPSLLSPVRSAEFRPSDLPMARETDLVLDREPFLAMMAPASHNRGSTCIAQAESNLVGAQPSPSSPTFPSSPMKYLNLLTSAGAKAASKAKGRRRPPLLEFSGPEAPPLTAPRTTPVSSSSSTDGHCCSHGNLVCCGADLHKLSPSHYSPTSSMGSSQMCESQEDSEFRGADPETHDQGDTKELSMASESSTDGTDLDDELEGVKLMVGSRAVSPKAPIQHLHYRQLQHHPRPYRQALFPPLPLSPPCPSSSPSLLSTPQLSPRQSSLPHISRWYSPIPPSTPHSPFNPDSSDIGAAF</sequence>
<dbReference type="EMBL" id="LAVV01007360">
    <property type="protein sequence ID" value="KNZ56193.1"/>
    <property type="molecule type" value="Genomic_DNA"/>
</dbReference>
<dbReference type="AlphaFoldDB" id="A0A0L6V609"/>
<gene>
    <name evidence="2" type="ORF">VP01_2471g3</name>
</gene>
<feature type="region of interest" description="Disordered" evidence="1">
    <location>
        <begin position="509"/>
        <end position="572"/>
    </location>
</feature>
<dbReference type="OrthoDB" id="2503834at2759"/>
<feature type="compositionally biased region" description="Polar residues" evidence="1">
    <location>
        <begin position="421"/>
        <end position="435"/>
    </location>
</feature>
<feature type="compositionally biased region" description="Pro residues" evidence="1">
    <location>
        <begin position="514"/>
        <end position="524"/>
    </location>
</feature>
<feature type="region of interest" description="Disordered" evidence="1">
    <location>
        <begin position="360"/>
        <end position="397"/>
    </location>
</feature>
<proteinExistence type="predicted"/>
<feature type="region of interest" description="Disordered" evidence="1">
    <location>
        <begin position="155"/>
        <end position="218"/>
    </location>
</feature>
<keyword evidence="3" id="KW-1185">Reference proteome</keyword>
<feature type="compositionally biased region" description="Polar residues" evidence="1">
    <location>
        <begin position="155"/>
        <end position="169"/>
    </location>
</feature>
<feature type="region of interest" description="Disordered" evidence="1">
    <location>
        <begin position="236"/>
        <end position="268"/>
    </location>
</feature>
<evidence type="ECO:0000313" key="2">
    <source>
        <dbReference type="EMBL" id="KNZ56193.1"/>
    </source>
</evidence>
<name>A0A0L6V609_9BASI</name>
<feature type="region of interest" description="Disordered" evidence="1">
    <location>
        <begin position="421"/>
        <end position="472"/>
    </location>
</feature>
<accession>A0A0L6V609</accession>
<evidence type="ECO:0000313" key="3">
    <source>
        <dbReference type="Proteomes" id="UP000037035"/>
    </source>
</evidence>
<reference evidence="2 3" key="1">
    <citation type="submission" date="2015-08" db="EMBL/GenBank/DDBJ databases">
        <title>Next Generation Sequencing and Analysis of the Genome of Puccinia sorghi L Schw, the Causal Agent of Maize Common Rust.</title>
        <authorList>
            <person name="Rochi L."/>
            <person name="Burguener G."/>
            <person name="Darino M."/>
            <person name="Turjanski A."/>
            <person name="Kreff E."/>
            <person name="Dieguez M.J."/>
            <person name="Sacco F."/>
        </authorList>
    </citation>
    <scope>NUCLEOTIDE SEQUENCE [LARGE SCALE GENOMIC DNA]</scope>
    <source>
        <strain evidence="2 3">RO10H11247</strain>
    </source>
</reference>
<dbReference type="Proteomes" id="UP000037035">
    <property type="component" value="Unassembled WGS sequence"/>
</dbReference>
<feature type="compositionally biased region" description="Low complexity" evidence="1">
    <location>
        <begin position="525"/>
        <end position="543"/>
    </location>
</feature>